<evidence type="ECO:0000313" key="1">
    <source>
        <dbReference type="Proteomes" id="UP000887579"/>
    </source>
</evidence>
<reference evidence="2" key="1">
    <citation type="submission" date="2022-11" db="UniProtKB">
        <authorList>
            <consortium name="WormBaseParasite"/>
        </authorList>
    </citation>
    <scope>IDENTIFICATION</scope>
</reference>
<protein>
    <submittedName>
        <fullName evidence="2">NTR domain-containing protein</fullName>
    </submittedName>
</protein>
<organism evidence="1 2">
    <name type="scientific">Panagrolaimus sp. ES5</name>
    <dbReference type="NCBI Taxonomy" id="591445"/>
    <lineage>
        <taxon>Eukaryota</taxon>
        <taxon>Metazoa</taxon>
        <taxon>Ecdysozoa</taxon>
        <taxon>Nematoda</taxon>
        <taxon>Chromadorea</taxon>
        <taxon>Rhabditida</taxon>
        <taxon>Tylenchina</taxon>
        <taxon>Panagrolaimomorpha</taxon>
        <taxon>Panagrolaimoidea</taxon>
        <taxon>Panagrolaimidae</taxon>
        <taxon>Panagrolaimus</taxon>
    </lineage>
</organism>
<accession>A0AC34G6K8</accession>
<evidence type="ECO:0000313" key="2">
    <source>
        <dbReference type="WBParaSite" id="ES5_v2.g25235.t1"/>
    </source>
</evidence>
<dbReference type="WBParaSite" id="ES5_v2.g25235.t1">
    <property type="protein sequence ID" value="ES5_v2.g25235.t1"/>
    <property type="gene ID" value="ES5_v2.g25235"/>
</dbReference>
<name>A0AC34G6K8_9BILA</name>
<proteinExistence type="predicted"/>
<dbReference type="Proteomes" id="UP000887579">
    <property type="component" value="Unplaced"/>
</dbReference>
<sequence>MKVLILLIFVGFIFISEACKCQEQKAKEAFCKAHWVAHTKVQIRQTKTKMPDGSSRAGLNNIRYNVEYGKIFKSPADLKGELPKEIYTPSERPACGLLIDAGQEYLLAGRYENGTMTTVLCGQILSDDPNKETFENVLEWKNVPASLQNRLEIKAFEPCN</sequence>